<evidence type="ECO:0000256" key="8">
    <source>
        <dbReference type="ARBA" id="ARBA00022759"/>
    </source>
</evidence>
<evidence type="ECO:0000256" key="3">
    <source>
        <dbReference type="ARBA" id="ARBA00005300"/>
    </source>
</evidence>
<sequence>MKKKIKIFTDGSCLGNPGPGGYGVLIFGDGLYKEISNGYYFTTNNRMELLAAIIALESLEDSNYLRYGITTWIQFWKKNNWNTKTNKPVKNIDLWQQLDALIQKHFIHWNWIKGHANYIEHDRCDSLARLAAENPSTNDIGYQKC</sequence>
<evidence type="ECO:0000259" key="11">
    <source>
        <dbReference type="PROSITE" id="PS50879"/>
    </source>
</evidence>
<dbReference type="InterPro" id="IPR036397">
    <property type="entry name" value="RNaseH_sf"/>
</dbReference>
<evidence type="ECO:0000313" key="12">
    <source>
        <dbReference type="EnsemblMetazoa" id="GAUT007631-PA"/>
    </source>
</evidence>
<dbReference type="GO" id="GO:0046872">
    <property type="term" value="F:metal ion binding"/>
    <property type="evidence" value="ECO:0007669"/>
    <property type="project" value="UniProtKB-KW"/>
</dbReference>
<dbReference type="InterPro" id="IPR022892">
    <property type="entry name" value="RNaseHI"/>
</dbReference>
<comment type="cofactor">
    <cofactor evidence="2">
        <name>Mg(2+)</name>
        <dbReference type="ChEBI" id="CHEBI:18420"/>
    </cofactor>
</comment>
<dbReference type="InterPro" id="IPR050092">
    <property type="entry name" value="RNase_H"/>
</dbReference>
<feature type="domain" description="RNase H type-1" evidence="11">
    <location>
        <begin position="1"/>
        <end position="133"/>
    </location>
</feature>
<evidence type="ECO:0000313" key="13">
    <source>
        <dbReference type="Proteomes" id="UP000078200"/>
    </source>
</evidence>
<dbReference type="SUPFAM" id="SSF53098">
    <property type="entry name" value="Ribonuclease H-like"/>
    <property type="match status" value="1"/>
</dbReference>
<dbReference type="PROSITE" id="PS50879">
    <property type="entry name" value="RNASE_H_1"/>
    <property type="match status" value="1"/>
</dbReference>
<dbReference type="Gene3D" id="3.30.420.10">
    <property type="entry name" value="Ribonuclease H-like superfamily/Ribonuclease H"/>
    <property type="match status" value="1"/>
</dbReference>
<dbReference type="HAMAP" id="MF_00042">
    <property type="entry name" value="RNase_H"/>
    <property type="match status" value="1"/>
</dbReference>
<protein>
    <recommendedName>
        <fullName evidence="5">ribonuclease H</fullName>
        <ecNumber evidence="5">3.1.26.4</ecNumber>
    </recommendedName>
</protein>
<keyword evidence="10" id="KW-0460">Magnesium</keyword>
<dbReference type="EnsemblMetazoa" id="GAUT007631-RA">
    <property type="protein sequence ID" value="GAUT007631-PA"/>
    <property type="gene ID" value="GAUT007631"/>
</dbReference>
<keyword evidence="9" id="KW-0378">Hydrolase</keyword>
<dbReference type="PANTHER" id="PTHR10642:SF26">
    <property type="entry name" value="RIBONUCLEASE H1"/>
    <property type="match status" value="1"/>
</dbReference>
<evidence type="ECO:0000256" key="9">
    <source>
        <dbReference type="ARBA" id="ARBA00022801"/>
    </source>
</evidence>
<dbReference type="EC" id="3.1.26.4" evidence="5"/>
<dbReference type="VEuPathDB" id="VectorBase:GAUT007631"/>
<dbReference type="PANTHER" id="PTHR10642">
    <property type="entry name" value="RIBONUCLEASE H1"/>
    <property type="match status" value="1"/>
</dbReference>
<dbReference type="InterPro" id="IPR002156">
    <property type="entry name" value="RNaseH_domain"/>
</dbReference>
<dbReference type="Proteomes" id="UP000078200">
    <property type="component" value="Unassembled WGS sequence"/>
</dbReference>
<evidence type="ECO:0000256" key="7">
    <source>
        <dbReference type="ARBA" id="ARBA00022723"/>
    </source>
</evidence>
<comment type="similarity">
    <text evidence="3">Belongs to the RNase H family.</text>
</comment>
<keyword evidence="6" id="KW-0540">Nuclease</keyword>
<dbReference type="AlphaFoldDB" id="A0A1A9UKN5"/>
<dbReference type="NCBIfam" id="NF001236">
    <property type="entry name" value="PRK00203.1"/>
    <property type="match status" value="1"/>
</dbReference>
<dbReference type="Pfam" id="PF00075">
    <property type="entry name" value="RNase_H"/>
    <property type="match status" value="1"/>
</dbReference>
<evidence type="ECO:0000256" key="4">
    <source>
        <dbReference type="ARBA" id="ARBA00011245"/>
    </source>
</evidence>
<dbReference type="GO" id="GO:0043137">
    <property type="term" value="P:DNA replication, removal of RNA primer"/>
    <property type="evidence" value="ECO:0007669"/>
    <property type="project" value="TreeGrafter"/>
</dbReference>
<evidence type="ECO:0000256" key="1">
    <source>
        <dbReference type="ARBA" id="ARBA00000077"/>
    </source>
</evidence>
<dbReference type="GO" id="GO:0004523">
    <property type="term" value="F:RNA-DNA hybrid ribonuclease activity"/>
    <property type="evidence" value="ECO:0007669"/>
    <property type="project" value="UniProtKB-EC"/>
</dbReference>
<dbReference type="STRING" id="7395.A0A1A9UKN5"/>
<name>A0A1A9UKN5_GLOAU</name>
<accession>A0A1A9UKN5</accession>
<keyword evidence="13" id="KW-1185">Reference proteome</keyword>
<proteinExistence type="inferred from homology"/>
<evidence type="ECO:0000256" key="2">
    <source>
        <dbReference type="ARBA" id="ARBA00001946"/>
    </source>
</evidence>
<dbReference type="CDD" id="cd09278">
    <property type="entry name" value="RNase_HI_prokaryote_like"/>
    <property type="match status" value="1"/>
</dbReference>
<comment type="catalytic activity">
    <reaction evidence="1">
        <text>Endonucleolytic cleavage to 5'-phosphomonoester.</text>
        <dbReference type="EC" id="3.1.26.4"/>
    </reaction>
</comment>
<evidence type="ECO:0000256" key="5">
    <source>
        <dbReference type="ARBA" id="ARBA00012180"/>
    </source>
</evidence>
<reference evidence="12" key="1">
    <citation type="submission" date="2020-05" db="UniProtKB">
        <authorList>
            <consortium name="EnsemblMetazoa"/>
        </authorList>
    </citation>
    <scope>IDENTIFICATION</scope>
    <source>
        <strain evidence="12">TTRI</strain>
    </source>
</reference>
<comment type="subunit">
    <text evidence="4">Monomer.</text>
</comment>
<dbReference type="GO" id="GO:0003676">
    <property type="term" value="F:nucleic acid binding"/>
    <property type="evidence" value="ECO:0007669"/>
    <property type="project" value="InterPro"/>
</dbReference>
<keyword evidence="7" id="KW-0479">Metal-binding</keyword>
<keyword evidence="8" id="KW-0255">Endonuclease</keyword>
<evidence type="ECO:0000256" key="6">
    <source>
        <dbReference type="ARBA" id="ARBA00022722"/>
    </source>
</evidence>
<dbReference type="InterPro" id="IPR012337">
    <property type="entry name" value="RNaseH-like_sf"/>
</dbReference>
<evidence type="ECO:0000256" key="10">
    <source>
        <dbReference type="ARBA" id="ARBA00022842"/>
    </source>
</evidence>
<organism evidence="12 13">
    <name type="scientific">Glossina austeni</name>
    <name type="common">Savannah tsetse fly</name>
    <dbReference type="NCBI Taxonomy" id="7395"/>
    <lineage>
        <taxon>Eukaryota</taxon>
        <taxon>Metazoa</taxon>
        <taxon>Ecdysozoa</taxon>
        <taxon>Arthropoda</taxon>
        <taxon>Hexapoda</taxon>
        <taxon>Insecta</taxon>
        <taxon>Pterygota</taxon>
        <taxon>Neoptera</taxon>
        <taxon>Endopterygota</taxon>
        <taxon>Diptera</taxon>
        <taxon>Brachycera</taxon>
        <taxon>Muscomorpha</taxon>
        <taxon>Hippoboscoidea</taxon>
        <taxon>Glossinidae</taxon>
        <taxon>Glossina</taxon>
    </lineage>
</organism>